<dbReference type="AlphaFoldDB" id="A0A455SJ98"/>
<organism evidence="1">
    <name type="scientific">Thermosporothrix sp. COM3</name>
    <dbReference type="NCBI Taxonomy" id="2490863"/>
    <lineage>
        <taxon>Bacteria</taxon>
        <taxon>Bacillati</taxon>
        <taxon>Chloroflexota</taxon>
        <taxon>Ktedonobacteria</taxon>
        <taxon>Ktedonobacterales</taxon>
        <taxon>Thermosporotrichaceae</taxon>
        <taxon>Thermosporothrix</taxon>
    </lineage>
</organism>
<gene>
    <name evidence="1" type="ORF">KTC_25570</name>
</gene>
<name>A0A455SJ98_9CHLR</name>
<evidence type="ECO:0000313" key="1">
    <source>
        <dbReference type="EMBL" id="BBH87806.1"/>
    </source>
</evidence>
<accession>A0A455SJ98</accession>
<sequence>MEKVLKGIVPLLNTRAIALVRTGCQVAENREDRIPSRAFIIGSCVFLNIYLKKGNVCNAWDEGEEKRS</sequence>
<dbReference type="EMBL" id="AP019376">
    <property type="protein sequence ID" value="BBH87806.1"/>
    <property type="molecule type" value="Genomic_DNA"/>
</dbReference>
<protein>
    <submittedName>
        <fullName evidence="1">Uncharacterized protein</fullName>
    </submittedName>
</protein>
<reference evidence="1" key="1">
    <citation type="submission" date="2018-12" db="EMBL/GenBank/DDBJ databases">
        <title>Novel natural products biosynthetic potential of the class Ktedonobacteria.</title>
        <authorList>
            <person name="Zheng Y."/>
            <person name="Saitou A."/>
            <person name="Wang C.M."/>
            <person name="Toyoda A."/>
            <person name="Minakuchi Y."/>
            <person name="Sekiguchi Y."/>
            <person name="Ueda K."/>
            <person name="Takano H."/>
            <person name="Sakai Y."/>
            <person name="Yokota A."/>
            <person name="Yabe S."/>
        </authorList>
    </citation>
    <scope>NUCLEOTIDE SEQUENCE</scope>
    <source>
        <strain evidence="1">COM3</strain>
    </source>
</reference>
<proteinExistence type="predicted"/>